<dbReference type="Proteomes" id="UP001501436">
    <property type="component" value="Unassembled WGS sequence"/>
</dbReference>
<feature type="domain" description="MobA/VirD2-like nuclease" evidence="2">
    <location>
        <begin position="6"/>
        <end position="138"/>
    </location>
</feature>
<accession>A0ABP9FQ19</accession>
<gene>
    <name evidence="3" type="ORF">GCM10023313_08010</name>
</gene>
<keyword evidence="4" id="KW-1185">Reference proteome</keyword>
<reference evidence="4" key="1">
    <citation type="journal article" date="2019" name="Int. J. Syst. Evol. Microbiol.">
        <title>The Global Catalogue of Microorganisms (GCM) 10K type strain sequencing project: providing services to taxonomists for standard genome sequencing and annotation.</title>
        <authorList>
            <consortium name="The Broad Institute Genomics Platform"/>
            <consortium name="The Broad Institute Genome Sequencing Center for Infectious Disease"/>
            <person name="Wu L."/>
            <person name="Ma J."/>
        </authorList>
    </citation>
    <scope>NUCLEOTIDE SEQUENCE [LARGE SCALE GENOMIC DNA]</scope>
    <source>
        <strain evidence="4">JCM 18283</strain>
    </source>
</reference>
<comment type="caution">
    <text evidence="3">The sequence shown here is derived from an EMBL/GenBank/DDBJ whole genome shotgun (WGS) entry which is preliminary data.</text>
</comment>
<dbReference type="EMBL" id="BAABJI010000001">
    <property type="protein sequence ID" value="GAA4907559.1"/>
    <property type="molecule type" value="Genomic_DNA"/>
</dbReference>
<dbReference type="Pfam" id="PF03432">
    <property type="entry name" value="Relaxase"/>
    <property type="match status" value="1"/>
</dbReference>
<evidence type="ECO:0000259" key="2">
    <source>
        <dbReference type="Pfam" id="PF03432"/>
    </source>
</evidence>
<evidence type="ECO:0000313" key="3">
    <source>
        <dbReference type="EMBL" id="GAA4907559.1"/>
    </source>
</evidence>
<protein>
    <recommendedName>
        <fullName evidence="2">MobA/VirD2-like nuclease domain-containing protein</fullName>
    </recommendedName>
</protein>
<evidence type="ECO:0000313" key="4">
    <source>
        <dbReference type="Proteomes" id="UP001501436"/>
    </source>
</evidence>
<organism evidence="3 4">
    <name type="scientific">Mucilaginibacter defluvii</name>
    <dbReference type="NCBI Taxonomy" id="1196019"/>
    <lineage>
        <taxon>Bacteria</taxon>
        <taxon>Pseudomonadati</taxon>
        <taxon>Bacteroidota</taxon>
        <taxon>Sphingobacteriia</taxon>
        <taxon>Sphingobacteriales</taxon>
        <taxon>Sphingobacteriaceae</taxon>
        <taxon>Mucilaginibacter</taxon>
    </lineage>
</organism>
<sequence>MGALQYNLNKMRHPDESKRAILLDSNFALMDMRLIRQEVEVVRGLRPSLNRYVYHASLNFADSDKLDNEKMLAIALEFLELNGFDNNQYLIFRHYDAEHAHVHLLANRIKFDGGVVSDSNNYKKAEAILRELEIKYALQKIAASRLIPEGIKPFTERQVKAGYLNAAKISNMPPRKAPTKTELEMLDRRGIISDKIMLQEKVSQILRSRYNTLQEFISACEGQGIGLLFNQQSTGRISGITYFHNGIKIRGQALGNRFKWSEILKNINYEQSRGSAAVSAANVRTKQQYDEGVGTGKSRTAQVGNNTDRKFIVTGNIETWQIGRNETAAITDRAIDESGSNRNGIEEKQSQSPDADLLHSADSDPEFDRLDTSVNIDISDDVDDEAIYGKDRHRERNVRMNRR</sequence>
<proteinExistence type="predicted"/>
<feature type="compositionally biased region" description="Basic and acidic residues" evidence="1">
    <location>
        <begin position="387"/>
        <end position="403"/>
    </location>
</feature>
<feature type="region of interest" description="Disordered" evidence="1">
    <location>
        <begin position="335"/>
        <end position="403"/>
    </location>
</feature>
<name>A0ABP9FQ19_9SPHI</name>
<evidence type="ECO:0000256" key="1">
    <source>
        <dbReference type="SAM" id="MobiDB-lite"/>
    </source>
</evidence>
<dbReference type="InterPro" id="IPR005094">
    <property type="entry name" value="Endonuclease_MobA/VirD2"/>
</dbReference>
<feature type="compositionally biased region" description="Basic and acidic residues" evidence="1">
    <location>
        <begin position="356"/>
        <end position="371"/>
    </location>
</feature>